<dbReference type="EMBL" id="UINC01047338">
    <property type="protein sequence ID" value="SVB56491.1"/>
    <property type="molecule type" value="Genomic_DNA"/>
</dbReference>
<reference evidence="1" key="1">
    <citation type="submission" date="2018-05" db="EMBL/GenBank/DDBJ databases">
        <authorList>
            <person name="Lanie J.A."/>
            <person name="Ng W.-L."/>
            <person name="Kazmierczak K.M."/>
            <person name="Andrzejewski T.M."/>
            <person name="Davidsen T.M."/>
            <person name="Wayne K.J."/>
            <person name="Tettelin H."/>
            <person name="Glass J.I."/>
            <person name="Rusch D."/>
            <person name="Podicherti R."/>
            <person name="Tsui H.-C.T."/>
            <person name="Winkler M.E."/>
        </authorList>
    </citation>
    <scope>NUCLEOTIDE SEQUENCE</scope>
</reference>
<organism evidence="1">
    <name type="scientific">marine metagenome</name>
    <dbReference type="NCBI Taxonomy" id="408172"/>
    <lineage>
        <taxon>unclassified sequences</taxon>
        <taxon>metagenomes</taxon>
        <taxon>ecological metagenomes</taxon>
    </lineage>
</organism>
<name>A0A382F2Y3_9ZZZZ</name>
<evidence type="ECO:0000313" key="1">
    <source>
        <dbReference type="EMBL" id="SVB56491.1"/>
    </source>
</evidence>
<protein>
    <submittedName>
        <fullName evidence="1">Uncharacterized protein</fullName>
    </submittedName>
</protein>
<accession>A0A382F2Y3</accession>
<dbReference type="AlphaFoldDB" id="A0A382F2Y3"/>
<proteinExistence type="predicted"/>
<gene>
    <name evidence="1" type="ORF">METZ01_LOCUS209345</name>
</gene>
<sequence length="30" mass="3393">MQQVNTKDGFLTPQAVKVNNRVAISYRISN</sequence>